<reference evidence="2" key="1">
    <citation type="journal article" date="2020" name="Stud. Mycol.">
        <title>101 Dothideomycetes genomes: a test case for predicting lifestyles and emergence of pathogens.</title>
        <authorList>
            <person name="Haridas S."/>
            <person name="Albert R."/>
            <person name="Binder M."/>
            <person name="Bloem J."/>
            <person name="Labutti K."/>
            <person name="Salamov A."/>
            <person name="Andreopoulos B."/>
            <person name="Baker S."/>
            <person name="Barry K."/>
            <person name="Bills G."/>
            <person name="Bluhm B."/>
            <person name="Cannon C."/>
            <person name="Castanera R."/>
            <person name="Culley D."/>
            <person name="Daum C."/>
            <person name="Ezra D."/>
            <person name="Gonzalez J."/>
            <person name="Henrissat B."/>
            <person name="Kuo A."/>
            <person name="Liang C."/>
            <person name="Lipzen A."/>
            <person name="Lutzoni F."/>
            <person name="Magnuson J."/>
            <person name="Mondo S."/>
            <person name="Nolan M."/>
            <person name="Ohm R."/>
            <person name="Pangilinan J."/>
            <person name="Park H.-J."/>
            <person name="Ramirez L."/>
            <person name="Alfaro M."/>
            <person name="Sun H."/>
            <person name="Tritt A."/>
            <person name="Yoshinaga Y."/>
            <person name="Zwiers L.-H."/>
            <person name="Turgeon B."/>
            <person name="Goodwin S."/>
            <person name="Spatafora J."/>
            <person name="Crous P."/>
            <person name="Grigoriev I."/>
        </authorList>
    </citation>
    <scope>NUCLEOTIDE SEQUENCE</scope>
    <source>
        <strain evidence="2">CBS 121167</strain>
    </source>
</reference>
<keyword evidence="3" id="KW-1185">Reference proteome</keyword>
<protein>
    <submittedName>
        <fullName evidence="2">Uncharacterized protein</fullName>
    </submittedName>
</protein>
<name>A0A6A6B6Y0_9PEZI</name>
<gene>
    <name evidence="2" type="ORF">K452DRAFT_310956</name>
</gene>
<evidence type="ECO:0000256" key="1">
    <source>
        <dbReference type="SAM" id="MobiDB-lite"/>
    </source>
</evidence>
<dbReference type="Proteomes" id="UP000799438">
    <property type="component" value="Unassembled WGS sequence"/>
</dbReference>
<feature type="region of interest" description="Disordered" evidence="1">
    <location>
        <begin position="446"/>
        <end position="497"/>
    </location>
</feature>
<dbReference type="EMBL" id="ML995494">
    <property type="protein sequence ID" value="KAF2138994.1"/>
    <property type="molecule type" value="Genomic_DNA"/>
</dbReference>
<accession>A0A6A6B6Y0</accession>
<evidence type="ECO:0000313" key="2">
    <source>
        <dbReference type="EMBL" id="KAF2138994.1"/>
    </source>
</evidence>
<dbReference type="OrthoDB" id="4760831at2759"/>
<dbReference type="GeneID" id="54300872"/>
<dbReference type="AlphaFoldDB" id="A0A6A6B6Y0"/>
<proteinExistence type="predicted"/>
<organism evidence="2 3">
    <name type="scientific">Aplosporella prunicola CBS 121167</name>
    <dbReference type="NCBI Taxonomy" id="1176127"/>
    <lineage>
        <taxon>Eukaryota</taxon>
        <taxon>Fungi</taxon>
        <taxon>Dikarya</taxon>
        <taxon>Ascomycota</taxon>
        <taxon>Pezizomycotina</taxon>
        <taxon>Dothideomycetes</taxon>
        <taxon>Dothideomycetes incertae sedis</taxon>
        <taxon>Botryosphaeriales</taxon>
        <taxon>Aplosporellaceae</taxon>
        <taxon>Aplosporella</taxon>
    </lineage>
</organism>
<sequence>MTNDHQGPHLVATSPISYDKYFNGTLENNRQQTTLTEKVDERVVQMREQWEKSTRKYQDASSGYAQVAVLIVKWADHLDNLNCKDEVVRINGLFRDSFNFETKIVELDIKRKPDHQLHSAMSLFIEEFDGANNLLIIYYTGHAAYNEDSRELEFFASDSEKDFIEDAAEIKARAKWTSAEKGILDGPLEADALAILDTCYASNADSKGDNLGGRAYQLLAATGLDKQTNAPGPKSFTTAFIQSAKECLEEKGTFSLWGICNRINRRPERRNEPSHFYDRMKHYDRQIFLTPLAKDKTKREEEKKRINQRPSAAFLVLEFGLEKKYLDGKEIEATVKHLTDAYKTSKLGTQNIRWLGYRPRRTLSQTVGPAMLLGKWRRQTLSRASQKPLTFGSPVNQADERTVIMEEAAQDLLKEKENDGTGLHDHDRHLFHAEISLEGPCDKIINHTADPFNKQSARRNSAANSSSQRSTRQNSLAEPESQHVTGPDGLMKAIPPTDVNRPLSDKMVYFGVVIALTVLVIKGDPVGFVAAAFLWQTVNTLLGRLYSGFGRGSHGFS</sequence>
<evidence type="ECO:0000313" key="3">
    <source>
        <dbReference type="Proteomes" id="UP000799438"/>
    </source>
</evidence>
<feature type="compositionally biased region" description="Low complexity" evidence="1">
    <location>
        <begin position="458"/>
        <end position="475"/>
    </location>
</feature>
<dbReference type="RefSeq" id="XP_033394707.1">
    <property type="nucleotide sequence ID" value="XM_033543375.1"/>
</dbReference>